<evidence type="ECO:0000256" key="3">
    <source>
        <dbReference type="ARBA" id="ARBA00038455"/>
    </source>
</evidence>
<evidence type="ECO:0000256" key="2">
    <source>
        <dbReference type="ARBA" id="ARBA00024063"/>
    </source>
</evidence>
<dbReference type="Pfam" id="PF12804">
    <property type="entry name" value="NTP_transf_3"/>
    <property type="match status" value="1"/>
</dbReference>
<name>A0A0K1QD98_9BACT</name>
<dbReference type="OrthoDB" id="9771433at2"/>
<sequence length="552" mass="60023">MVQPVASKKTTRLRQMLEGQGLSFLMEAHNGLSAKIVEEAGFQGIWGSGLSISAALGVRDNNEASWTQVLEVVEFMADATTIPILLDGDTGYGNFNSARRLVRKLEQRGIAGVCMEDKIFPKTNSFLRSTAQPLADIEEFAGKIRAAKEAQTDSDFVVVARVEALIAGHGLEEALKRGEAYRKAGADAILIHSKERHADEILAFKKEWGDRLPLVIVPTKYYRTPTDVFREAGFKIVIWANHAMRSAITAMQATVKQIFQDEHLMNVEERVAPLADVFRLQGENELEQAEKAYLPRGGPVARGIVLAAGQGKELGELVTDRPKCMVPIAGKPILGHIMDAYRSAGVRDLIVVRGFAKKTVDITGATYVDNDAYATTSEVASLACAKASLDGPCVVSYGDVLFKKYVLDELLDAEGDFVVAVDSLPADEASANAAAALAKNEPVRRSDWAICSEPHSRKALFNQVVLKDMTTDPTAAGITGEWTGLLKLSTQGAKFVREILDGMPASELETIKVPDLLRRLVRDGMTVRVVYSRGGWLDIDTIGDVVTGSTFK</sequence>
<dbReference type="STRING" id="1391654.AKJ09_10387"/>
<dbReference type="PANTHER" id="PTHR42905">
    <property type="entry name" value="PHOSPHOENOLPYRUVATE CARBOXYLASE"/>
    <property type="match status" value="1"/>
</dbReference>
<dbReference type="Gene3D" id="3.90.550.10">
    <property type="entry name" value="Spore Coat Polysaccharide Biosynthesis Protein SpsA, Chain A"/>
    <property type="match status" value="1"/>
</dbReference>
<dbReference type="AlphaFoldDB" id="A0A0K1QD98"/>
<dbReference type="SUPFAM" id="SSF53448">
    <property type="entry name" value="Nucleotide-diphospho-sugar transferases"/>
    <property type="match status" value="1"/>
</dbReference>
<dbReference type="KEGG" id="llu:AKJ09_10387"/>
<evidence type="ECO:0000256" key="1">
    <source>
        <dbReference type="ARBA" id="ARBA00023235"/>
    </source>
</evidence>
<dbReference type="Proteomes" id="UP000064967">
    <property type="component" value="Chromosome"/>
</dbReference>
<keyword evidence="1" id="KW-0413">Isomerase</keyword>
<dbReference type="GO" id="GO:0050188">
    <property type="term" value="F:phosphoenolpyruvate mutase activity"/>
    <property type="evidence" value="ECO:0007669"/>
    <property type="project" value="UniProtKB-EC"/>
</dbReference>
<dbReference type="SUPFAM" id="SSF51621">
    <property type="entry name" value="Phosphoenolpyruvate/pyruvate domain"/>
    <property type="match status" value="1"/>
</dbReference>
<dbReference type="CDD" id="cd00377">
    <property type="entry name" value="ICL_PEPM"/>
    <property type="match status" value="1"/>
</dbReference>
<dbReference type="Gene3D" id="3.20.20.60">
    <property type="entry name" value="Phosphoenolpyruvate-binding domains"/>
    <property type="match status" value="1"/>
</dbReference>
<proteinExistence type="inferred from homology"/>
<dbReference type="InterPro" id="IPR025877">
    <property type="entry name" value="MobA-like_NTP_Trfase"/>
</dbReference>
<evidence type="ECO:0000313" key="5">
    <source>
        <dbReference type="EMBL" id="AKV03724.1"/>
    </source>
</evidence>
<evidence type="ECO:0000259" key="4">
    <source>
        <dbReference type="Pfam" id="PF12804"/>
    </source>
</evidence>
<dbReference type="InterPro" id="IPR015813">
    <property type="entry name" value="Pyrv/PenolPyrv_kinase-like_dom"/>
</dbReference>
<comment type="similarity">
    <text evidence="3">Belongs to the isocitrate lyase/PEP mutase superfamily. PEP mutase family.</text>
</comment>
<dbReference type="InterPro" id="IPR040442">
    <property type="entry name" value="Pyrv_kinase-like_dom_sf"/>
</dbReference>
<dbReference type="PATRIC" id="fig|1391654.3.peg.10528"/>
<protein>
    <recommendedName>
        <fullName evidence="2">phosphoenolpyruvate mutase</fullName>
        <ecNumber evidence="2">5.4.2.9</ecNumber>
    </recommendedName>
</protein>
<dbReference type="EC" id="5.4.2.9" evidence="2"/>
<dbReference type="Pfam" id="PF13714">
    <property type="entry name" value="PEP_mutase"/>
    <property type="match status" value="1"/>
</dbReference>
<dbReference type="GO" id="GO:0016779">
    <property type="term" value="F:nucleotidyltransferase activity"/>
    <property type="evidence" value="ECO:0007669"/>
    <property type="project" value="UniProtKB-ARBA"/>
</dbReference>
<keyword evidence="5" id="KW-0670">Pyruvate</keyword>
<dbReference type="EMBL" id="CP012333">
    <property type="protein sequence ID" value="AKV03724.1"/>
    <property type="molecule type" value="Genomic_DNA"/>
</dbReference>
<keyword evidence="6" id="KW-1185">Reference proteome</keyword>
<dbReference type="NCBIfam" id="TIGR02320">
    <property type="entry name" value="PEP_mutase"/>
    <property type="match status" value="1"/>
</dbReference>
<evidence type="ECO:0000313" key="6">
    <source>
        <dbReference type="Proteomes" id="UP000064967"/>
    </source>
</evidence>
<dbReference type="InterPro" id="IPR012698">
    <property type="entry name" value="PEnolPyrv_PMutase_core"/>
</dbReference>
<dbReference type="RefSeq" id="WP_146654447.1">
    <property type="nucleotide sequence ID" value="NZ_CP012333.1"/>
</dbReference>
<dbReference type="PANTHER" id="PTHR42905:SF7">
    <property type="entry name" value="PHOSPHOENOLPYRUVATE PHOSPHOMUTASE"/>
    <property type="match status" value="1"/>
</dbReference>
<gene>
    <name evidence="5" type="ORF">AKJ09_10387</name>
</gene>
<feature type="domain" description="MobA-like NTP transferase" evidence="4">
    <location>
        <begin position="303"/>
        <end position="422"/>
    </location>
</feature>
<dbReference type="CDD" id="cd02523">
    <property type="entry name" value="PC_cytidylyltransferase"/>
    <property type="match status" value="1"/>
</dbReference>
<dbReference type="InterPro" id="IPR039556">
    <property type="entry name" value="ICL/PEPM"/>
</dbReference>
<accession>A0A0K1QD98</accession>
<reference evidence="5 6" key="1">
    <citation type="submission" date="2015-08" db="EMBL/GenBank/DDBJ databases">
        <authorList>
            <person name="Babu N.S."/>
            <person name="Beckwith C.J."/>
            <person name="Beseler K.G."/>
            <person name="Brison A."/>
            <person name="Carone J.V."/>
            <person name="Caskin T.P."/>
            <person name="Diamond M."/>
            <person name="Durham M.E."/>
            <person name="Foxe J.M."/>
            <person name="Go M."/>
            <person name="Henderson B.A."/>
            <person name="Jones I.B."/>
            <person name="McGettigan J.A."/>
            <person name="Micheletti S.J."/>
            <person name="Nasrallah M.E."/>
            <person name="Ortiz D."/>
            <person name="Piller C.R."/>
            <person name="Privatt S.R."/>
            <person name="Schneider S.L."/>
            <person name="Sharp S."/>
            <person name="Smith T.C."/>
            <person name="Stanton J.D."/>
            <person name="Ullery H.E."/>
            <person name="Wilson R.J."/>
            <person name="Serrano M.G."/>
            <person name="Buck G."/>
            <person name="Lee V."/>
            <person name="Wang Y."/>
            <person name="Carvalho R."/>
            <person name="Voegtly L."/>
            <person name="Shi R."/>
            <person name="Duckworth R."/>
            <person name="Johnson A."/>
            <person name="Loviza R."/>
            <person name="Walstead R."/>
            <person name="Shah Z."/>
            <person name="Kiflezghi M."/>
            <person name="Wade K."/>
            <person name="Ball S.L."/>
            <person name="Bradley K.W."/>
            <person name="Asai D.J."/>
            <person name="Bowman C.A."/>
            <person name="Russell D.A."/>
            <person name="Pope W.H."/>
            <person name="Jacobs-Sera D."/>
            <person name="Hendrix R.W."/>
            <person name="Hatfull G.F."/>
        </authorList>
    </citation>
    <scope>NUCLEOTIDE SEQUENCE [LARGE SCALE GENOMIC DNA]</scope>
    <source>
        <strain evidence="5 6">DSM 27648</strain>
    </source>
</reference>
<organism evidence="5 6">
    <name type="scientific">Labilithrix luteola</name>
    <dbReference type="NCBI Taxonomy" id="1391654"/>
    <lineage>
        <taxon>Bacteria</taxon>
        <taxon>Pseudomonadati</taxon>
        <taxon>Myxococcota</taxon>
        <taxon>Polyangia</taxon>
        <taxon>Polyangiales</taxon>
        <taxon>Labilitrichaceae</taxon>
        <taxon>Labilithrix</taxon>
    </lineage>
</organism>
<dbReference type="InterPro" id="IPR029044">
    <property type="entry name" value="Nucleotide-diphossugar_trans"/>
</dbReference>